<dbReference type="OrthoDB" id="662136at2759"/>
<dbReference type="InterPro" id="IPR003657">
    <property type="entry name" value="WRKY_dom"/>
</dbReference>
<evidence type="ECO:0000259" key="7">
    <source>
        <dbReference type="PROSITE" id="PS50811"/>
    </source>
</evidence>
<evidence type="ECO:0000313" key="8">
    <source>
        <dbReference type="EMBL" id="KAG6477089.1"/>
    </source>
</evidence>
<keyword evidence="3" id="KW-0238">DNA-binding</keyword>
<dbReference type="PANTHER" id="PTHR32096:SF61">
    <property type="entry name" value="WRKY TRANSCRIPTION FACTOR 22"/>
    <property type="match status" value="1"/>
</dbReference>
<dbReference type="EMBL" id="JACMSC010000018">
    <property type="protein sequence ID" value="KAG6477089.1"/>
    <property type="molecule type" value="Genomic_DNA"/>
</dbReference>
<evidence type="ECO:0000256" key="3">
    <source>
        <dbReference type="ARBA" id="ARBA00023125"/>
    </source>
</evidence>
<dbReference type="AlphaFoldDB" id="A0A8J5K7N2"/>
<name>A0A8J5K7N2_ZINOF</name>
<evidence type="ECO:0000256" key="4">
    <source>
        <dbReference type="ARBA" id="ARBA00023163"/>
    </source>
</evidence>
<feature type="region of interest" description="Disordered" evidence="6">
    <location>
        <begin position="209"/>
        <end position="286"/>
    </location>
</feature>
<sequence length="326" mass="35107">MSTPLSLALSSIPALTKSQRPIPVAVPLLLLSTPATVGWRMFTAAAEMDGDNWDLGAVVRSCRPSGSSAARDAVWAFPPLPEPFQAVEGGQGGVFVSRSSRSAAFLGSNLLPLPREADRLSCQTPRSRRRKSRQQQQLKKVVRHVAADDLSSDICAWRKYGQKPIKGSPYPRGYYKCSSSKGCPARKQVERSQADSALLIITYTGEHSHSMPTNYNSLDGSTSYEFPRSPSGSNQEASPLYSAAAAPELSPTTPLSASILRRTKKREGSVDEAEVEEAKDNDEGGLLVEDMEIISEDDLLFLGGVTSPTVADMTTTSDGDSIFPLL</sequence>
<gene>
    <name evidence="8" type="ORF">ZIOFF_066341</name>
</gene>
<keyword evidence="2" id="KW-0805">Transcription regulation</keyword>
<accession>A0A8J5K7N2</accession>
<dbReference type="GO" id="GO:0000976">
    <property type="term" value="F:transcription cis-regulatory region binding"/>
    <property type="evidence" value="ECO:0007669"/>
    <property type="project" value="TreeGrafter"/>
</dbReference>
<dbReference type="GO" id="GO:0003700">
    <property type="term" value="F:DNA-binding transcription factor activity"/>
    <property type="evidence" value="ECO:0007669"/>
    <property type="project" value="InterPro"/>
</dbReference>
<comment type="subcellular location">
    <subcellularLocation>
        <location evidence="1">Nucleus</location>
    </subcellularLocation>
</comment>
<comment type="caution">
    <text evidence="8">The sequence shown here is derived from an EMBL/GenBank/DDBJ whole genome shotgun (WGS) entry which is preliminary data.</text>
</comment>
<evidence type="ECO:0000256" key="5">
    <source>
        <dbReference type="ARBA" id="ARBA00023242"/>
    </source>
</evidence>
<evidence type="ECO:0000313" key="9">
    <source>
        <dbReference type="Proteomes" id="UP000734854"/>
    </source>
</evidence>
<feature type="compositionally biased region" description="Polar residues" evidence="6">
    <location>
        <begin position="210"/>
        <end position="237"/>
    </location>
</feature>
<feature type="region of interest" description="Disordered" evidence="6">
    <location>
        <begin position="117"/>
        <end position="139"/>
    </location>
</feature>
<keyword evidence="9" id="KW-1185">Reference proteome</keyword>
<protein>
    <recommendedName>
        <fullName evidence="7">WRKY domain-containing protein</fullName>
    </recommendedName>
</protein>
<keyword evidence="5" id="KW-0539">Nucleus</keyword>
<dbReference type="FunFam" id="2.20.25.80:FF:000004">
    <property type="entry name" value="WRKY transcription factor 65"/>
    <property type="match status" value="1"/>
</dbReference>
<evidence type="ECO:0000256" key="2">
    <source>
        <dbReference type="ARBA" id="ARBA00023015"/>
    </source>
</evidence>
<dbReference type="Pfam" id="PF03106">
    <property type="entry name" value="WRKY"/>
    <property type="match status" value="1"/>
</dbReference>
<dbReference type="Proteomes" id="UP000734854">
    <property type="component" value="Unassembled WGS sequence"/>
</dbReference>
<keyword evidence="4" id="KW-0804">Transcription</keyword>
<dbReference type="SMART" id="SM00774">
    <property type="entry name" value="WRKY"/>
    <property type="match status" value="1"/>
</dbReference>
<dbReference type="PROSITE" id="PS50811">
    <property type="entry name" value="WRKY"/>
    <property type="match status" value="1"/>
</dbReference>
<organism evidence="8 9">
    <name type="scientific">Zingiber officinale</name>
    <name type="common">Ginger</name>
    <name type="synonym">Amomum zingiber</name>
    <dbReference type="NCBI Taxonomy" id="94328"/>
    <lineage>
        <taxon>Eukaryota</taxon>
        <taxon>Viridiplantae</taxon>
        <taxon>Streptophyta</taxon>
        <taxon>Embryophyta</taxon>
        <taxon>Tracheophyta</taxon>
        <taxon>Spermatophyta</taxon>
        <taxon>Magnoliopsida</taxon>
        <taxon>Liliopsida</taxon>
        <taxon>Zingiberales</taxon>
        <taxon>Zingiberaceae</taxon>
        <taxon>Zingiber</taxon>
    </lineage>
</organism>
<feature type="domain" description="WRKY" evidence="7">
    <location>
        <begin position="146"/>
        <end position="212"/>
    </location>
</feature>
<evidence type="ECO:0000256" key="6">
    <source>
        <dbReference type="SAM" id="MobiDB-lite"/>
    </source>
</evidence>
<proteinExistence type="predicted"/>
<reference evidence="8 9" key="1">
    <citation type="submission" date="2020-08" db="EMBL/GenBank/DDBJ databases">
        <title>Plant Genome Project.</title>
        <authorList>
            <person name="Zhang R.-G."/>
        </authorList>
    </citation>
    <scope>NUCLEOTIDE SEQUENCE [LARGE SCALE GENOMIC DNA]</scope>
    <source>
        <tissue evidence="8">Rhizome</tissue>
    </source>
</reference>
<dbReference type="InterPro" id="IPR044810">
    <property type="entry name" value="WRKY_plant"/>
</dbReference>
<dbReference type="GO" id="GO:0005634">
    <property type="term" value="C:nucleus"/>
    <property type="evidence" value="ECO:0007669"/>
    <property type="project" value="UniProtKB-SubCell"/>
</dbReference>
<dbReference type="PANTHER" id="PTHR32096">
    <property type="entry name" value="WRKY TRANSCRIPTION FACTOR 30-RELATED-RELATED"/>
    <property type="match status" value="1"/>
</dbReference>
<evidence type="ECO:0000256" key="1">
    <source>
        <dbReference type="ARBA" id="ARBA00004123"/>
    </source>
</evidence>